<accession>A0A9W6T8R1</accession>
<keyword evidence="4" id="KW-1185">Reference proteome</keyword>
<name>A0A9W6T8R1_AMBMO</name>
<dbReference type="InterPro" id="IPR023213">
    <property type="entry name" value="CAT-like_dom_sf"/>
</dbReference>
<gene>
    <name evidence="3" type="ORF">Amon01_000358900</name>
    <name evidence="2" type="ORF">Amon01_000998800</name>
</gene>
<feature type="domain" description="Choline/carnitine acyltransferase" evidence="1">
    <location>
        <begin position="5"/>
        <end position="69"/>
    </location>
</feature>
<dbReference type="AlphaFoldDB" id="A0A9W6T8R1"/>
<dbReference type="OrthoDB" id="240216at2759"/>
<organism evidence="2 4">
    <name type="scientific">Ambrosiozyma monospora</name>
    <name type="common">Yeast</name>
    <name type="synonym">Endomycopsis monosporus</name>
    <dbReference type="NCBI Taxonomy" id="43982"/>
    <lineage>
        <taxon>Eukaryota</taxon>
        <taxon>Fungi</taxon>
        <taxon>Dikarya</taxon>
        <taxon>Ascomycota</taxon>
        <taxon>Saccharomycotina</taxon>
        <taxon>Pichiomycetes</taxon>
        <taxon>Pichiales</taxon>
        <taxon>Pichiaceae</taxon>
        <taxon>Ambrosiozyma</taxon>
    </lineage>
</organism>
<sequence>MLQPEETQHEFFTDPINNYSSHWYVSTSNLSSDQFIGWGWSPVVPEGFGLAYMINSDFVHVNVTVFKNNQMGLTADSLAYFLTLAANELKEVLSLDAPVKAKL</sequence>
<evidence type="ECO:0000313" key="2">
    <source>
        <dbReference type="EMBL" id="GME81332.1"/>
    </source>
</evidence>
<evidence type="ECO:0000259" key="1">
    <source>
        <dbReference type="Pfam" id="PF00755"/>
    </source>
</evidence>
<dbReference type="Gene3D" id="3.30.559.10">
    <property type="entry name" value="Chloramphenicol acetyltransferase-like domain"/>
    <property type="match status" value="1"/>
</dbReference>
<dbReference type="Pfam" id="PF00755">
    <property type="entry name" value="Carn_acyltransf"/>
    <property type="match status" value="1"/>
</dbReference>
<dbReference type="InterPro" id="IPR039551">
    <property type="entry name" value="Cho/carn_acyl_trans"/>
</dbReference>
<dbReference type="SUPFAM" id="SSF52777">
    <property type="entry name" value="CoA-dependent acyltransferases"/>
    <property type="match status" value="1"/>
</dbReference>
<reference evidence="2" key="1">
    <citation type="submission" date="2023-04" db="EMBL/GenBank/DDBJ databases">
        <title>Ambrosiozyma monospora NBRC 1965.</title>
        <authorList>
            <person name="Ichikawa N."/>
            <person name="Sato H."/>
            <person name="Tonouchi N."/>
        </authorList>
    </citation>
    <scope>NUCLEOTIDE SEQUENCE</scope>
    <source>
        <strain evidence="2">NBRC 1965</strain>
    </source>
</reference>
<protein>
    <submittedName>
        <fullName evidence="2">Unnamed protein product</fullName>
    </submittedName>
</protein>
<dbReference type="Proteomes" id="UP001165063">
    <property type="component" value="Unassembled WGS sequence"/>
</dbReference>
<evidence type="ECO:0000313" key="3">
    <source>
        <dbReference type="EMBL" id="GMG28499.1"/>
    </source>
</evidence>
<dbReference type="EMBL" id="BSXU01001531">
    <property type="protein sequence ID" value="GMG28499.1"/>
    <property type="molecule type" value="Genomic_DNA"/>
</dbReference>
<proteinExistence type="predicted"/>
<comment type="caution">
    <text evidence="2">The sequence shown here is derived from an EMBL/GenBank/DDBJ whole genome shotgun (WGS) entry which is preliminary data.</text>
</comment>
<evidence type="ECO:0000313" key="4">
    <source>
        <dbReference type="Proteomes" id="UP001165063"/>
    </source>
</evidence>
<dbReference type="EMBL" id="BSXU01014728">
    <property type="protein sequence ID" value="GME81332.1"/>
    <property type="molecule type" value="Genomic_DNA"/>
</dbReference>